<evidence type="ECO:0000313" key="2">
    <source>
        <dbReference type="EMBL" id="RUR43381.1"/>
    </source>
</evidence>
<protein>
    <submittedName>
        <fullName evidence="2">Uncharacterized protein</fullName>
    </submittedName>
</protein>
<evidence type="ECO:0000313" key="3">
    <source>
        <dbReference type="Proteomes" id="UP000286912"/>
    </source>
</evidence>
<gene>
    <name evidence="2" type="ORF">ELY37_16825</name>
</gene>
<reference evidence="2 3" key="1">
    <citation type="submission" date="2018-12" db="EMBL/GenBank/DDBJ databases">
        <title>three novel Halomonas strain isolated from plants.</title>
        <authorList>
            <person name="Sun C."/>
        </authorList>
    </citation>
    <scope>NUCLEOTIDE SEQUENCE [LARGE SCALE GENOMIC DNA]</scope>
    <source>
        <strain evidence="2 3">RC</strain>
    </source>
</reference>
<name>A0A3S0WHI4_9GAMM</name>
<dbReference type="RefSeq" id="WP_126981963.1">
    <property type="nucleotide sequence ID" value="NZ_RZHD01000010.1"/>
</dbReference>
<keyword evidence="3" id="KW-1185">Reference proteome</keyword>
<dbReference type="EMBL" id="RZHD01000010">
    <property type="protein sequence ID" value="RUR43381.1"/>
    <property type="molecule type" value="Genomic_DNA"/>
</dbReference>
<evidence type="ECO:0000256" key="1">
    <source>
        <dbReference type="SAM" id="MobiDB-lite"/>
    </source>
</evidence>
<feature type="region of interest" description="Disordered" evidence="1">
    <location>
        <begin position="164"/>
        <end position="216"/>
    </location>
</feature>
<dbReference type="AlphaFoldDB" id="A0A3S0WHI4"/>
<organism evidence="2 3">
    <name type="scientific">Vreelandella populi</name>
    <dbReference type="NCBI Taxonomy" id="2498858"/>
    <lineage>
        <taxon>Bacteria</taxon>
        <taxon>Pseudomonadati</taxon>
        <taxon>Pseudomonadota</taxon>
        <taxon>Gammaproteobacteria</taxon>
        <taxon>Oceanospirillales</taxon>
        <taxon>Halomonadaceae</taxon>
        <taxon>Vreelandella</taxon>
    </lineage>
</organism>
<feature type="compositionally biased region" description="Low complexity" evidence="1">
    <location>
        <begin position="177"/>
        <end position="208"/>
    </location>
</feature>
<sequence>MATAPTVPDFTKWNFALNDTTDIIVKDNGRNAALERFGNSLKAMTDSINDDLETMEGQKTATHQAAQAGSESAQQAARDKQTVAQDRAHVDQQKQAIDTTAGQVNSNAQQVADDRAAVAQNTQTSTQAAQDAGAAAGASIQAKDDAQALYGDLSAVDAAKTQAQQAATTAGEERAQAETARSGAETAQQAAETAAGESQSAASAAVQAHVEEEDPHTQYAKRDALKAAAYRDVVGPADKPVMAQGAFGWGDTLPLWPNASVLDTTGVESGGYRYGNLEDRPSSAYGCLIYLREAGGETITAYSAAYSNRPVPDVHTIRKTSSTGLWSGWSRGYGTHNILGAVSQLDGVPTGAIIERGSNSDGSYTVFAGGAFLAQRVVPTIAVNNTEVVYPLPVDAEVGSVSMSLSCRVNLNTTARRDTVRDHIVGGAISWSLALRQSTQYTPASNIDLALFAYGQRREKI</sequence>
<accession>A0A3S0WHI4</accession>
<dbReference type="OrthoDB" id="6163517at2"/>
<dbReference type="Proteomes" id="UP000286912">
    <property type="component" value="Unassembled WGS sequence"/>
</dbReference>
<proteinExistence type="predicted"/>
<comment type="caution">
    <text evidence="2">The sequence shown here is derived from an EMBL/GenBank/DDBJ whole genome shotgun (WGS) entry which is preliminary data.</text>
</comment>